<proteinExistence type="inferred from homology"/>
<dbReference type="InterPro" id="IPR002820">
    <property type="entry name" value="Mopterin_CF_biosynth-C_dom"/>
</dbReference>
<gene>
    <name evidence="6 7" type="primary">moaC</name>
    <name evidence="7" type="ORF">DW740_03100</name>
</gene>
<dbReference type="UniPathway" id="UPA00344"/>
<dbReference type="HAMAP" id="MF_01224_B">
    <property type="entry name" value="MoaC_B"/>
    <property type="match status" value="1"/>
</dbReference>
<name>A0A414EJ63_9FIRM</name>
<dbReference type="CDD" id="cd01420">
    <property type="entry name" value="MoaC_PE"/>
    <property type="match status" value="1"/>
</dbReference>
<dbReference type="PANTHER" id="PTHR22960">
    <property type="entry name" value="MOLYBDOPTERIN COFACTOR SYNTHESIS PROTEIN A"/>
    <property type="match status" value="1"/>
</dbReference>
<comment type="pathway">
    <text evidence="2 6">Cofactor biosynthesis; molybdopterin biosynthesis.</text>
</comment>
<keyword evidence="4 6" id="KW-0501">Molybdenum cofactor biosynthesis</keyword>
<dbReference type="Proteomes" id="UP000283745">
    <property type="component" value="Unassembled WGS sequence"/>
</dbReference>
<dbReference type="EC" id="4.6.1.17" evidence="3 6"/>
<evidence type="ECO:0000256" key="4">
    <source>
        <dbReference type="ARBA" id="ARBA00023150"/>
    </source>
</evidence>
<dbReference type="InterPro" id="IPR036522">
    <property type="entry name" value="MoaC_sf"/>
</dbReference>
<evidence type="ECO:0000256" key="2">
    <source>
        <dbReference type="ARBA" id="ARBA00005046"/>
    </source>
</evidence>
<comment type="subunit">
    <text evidence="6">Homohexamer; trimer of dimers.</text>
</comment>
<dbReference type="SUPFAM" id="SSF55040">
    <property type="entry name" value="Molybdenum cofactor biosynthesis protein C, MoaC"/>
    <property type="match status" value="1"/>
</dbReference>
<comment type="similarity">
    <text evidence="6">Belongs to the MoaC family.</text>
</comment>
<evidence type="ECO:0000313" key="8">
    <source>
        <dbReference type="Proteomes" id="UP000283745"/>
    </source>
</evidence>
<protein>
    <recommendedName>
        <fullName evidence="3 6">Cyclic pyranopterin monophosphate synthase</fullName>
        <ecNumber evidence="3 6">4.6.1.17</ecNumber>
    </recommendedName>
    <alternativeName>
        <fullName evidence="6">Molybdenum cofactor biosynthesis protein C</fullName>
    </alternativeName>
</protein>
<organism evidence="7 8">
    <name type="scientific">Blautia obeum</name>
    <dbReference type="NCBI Taxonomy" id="40520"/>
    <lineage>
        <taxon>Bacteria</taxon>
        <taxon>Bacillati</taxon>
        <taxon>Bacillota</taxon>
        <taxon>Clostridia</taxon>
        <taxon>Lachnospirales</taxon>
        <taxon>Lachnospiraceae</taxon>
        <taxon>Blautia</taxon>
    </lineage>
</organism>
<evidence type="ECO:0000256" key="5">
    <source>
        <dbReference type="ARBA" id="ARBA00023239"/>
    </source>
</evidence>
<evidence type="ECO:0000256" key="1">
    <source>
        <dbReference type="ARBA" id="ARBA00001637"/>
    </source>
</evidence>
<dbReference type="Pfam" id="PF01967">
    <property type="entry name" value="MoaC"/>
    <property type="match status" value="1"/>
</dbReference>
<dbReference type="GO" id="GO:0061799">
    <property type="term" value="F:cyclic pyranopterin monophosphate synthase activity"/>
    <property type="evidence" value="ECO:0007669"/>
    <property type="project" value="UniProtKB-UniRule"/>
</dbReference>
<accession>A0A414EJ63</accession>
<feature type="binding site" evidence="6">
    <location>
        <begin position="114"/>
        <end position="115"/>
    </location>
    <ligand>
        <name>substrate</name>
    </ligand>
</feature>
<dbReference type="Gene3D" id="3.30.70.640">
    <property type="entry name" value="Molybdopterin cofactor biosynthesis C (MoaC) domain"/>
    <property type="match status" value="1"/>
</dbReference>
<evidence type="ECO:0000256" key="3">
    <source>
        <dbReference type="ARBA" id="ARBA00012575"/>
    </source>
</evidence>
<evidence type="ECO:0000256" key="6">
    <source>
        <dbReference type="HAMAP-Rule" id="MF_01224"/>
    </source>
</evidence>
<dbReference type="AlphaFoldDB" id="A0A414EJ63"/>
<feature type="binding site" evidence="6">
    <location>
        <begin position="76"/>
        <end position="78"/>
    </location>
    <ligand>
        <name>substrate</name>
    </ligand>
</feature>
<comment type="caution">
    <text evidence="7">The sequence shown here is derived from an EMBL/GenBank/DDBJ whole genome shotgun (WGS) entry which is preliminary data.</text>
</comment>
<reference evidence="7 8" key="1">
    <citation type="submission" date="2018-08" db="EMBL/GenBank/DDBJ databases">
        <title>A genome reference for cultivated species of the human gut microbiota.</title>
        <authorList>
            <person name="Zou Y."/>
            <person name="Xue W."/>
            <person name="Luo G."/>
        </authorList>
    </citation>
    <scope>NUCLEOTIDE SEQUENCE [LARGE SCALE GENOMIC DNA]</scope>
    <source>
        <strain evidence="7 8">AM28-23</strain>
    </source>
</reference>
<dbReference type="GO" id="GO:0006777">
    <property type="term" value="P:Mo-molybdopterin cofactor biosynthetic process"/>
    <property type="evidence" value="ECO:0007669"/>
    <property type="project" value="UniProtKB-UniRule"/>
</dbReference>
<dbReference type="NCBIfam" id="TIGR00581">
    <property type="entry name" value="moaC"/>
    <property type="match status" value="1"/>
</dbReference>
<dbReference type="EMBL" id="QSKF01000002">
    <property type="protein sequence ID" value="RHE41313.1"/>
    <property type="molecule type" value="Genomic_DNA"/>
</dbReference>
<dbReference type="InterPro" id="IPR050105">
    <property type="entry name" value="MoCo_biosynth_MoaA/MoaC"/>
</dbReference>
<dbReference type="InterPro" id="IPR047594">
    <property type="entry name" value="MoaC_bact/euk"/>
</dbReference>
<dbReference type="RefSeq" id="WP_118040227.1">
    <property type="nucleotide sequence ID" value="NZ_CABJFK010000002.1"/>
</dbReference>
<feature type="active site" evidence="6">
    <location>
        <position position="129"/>
    </location>
</feature>
<keyword evidence="5 6" id="KW-0456">Lyase</keyword>
<sequence length="162" mass="17614">MANGLTHFDKEGNAVMVDVSDKSVTYRTALATGYISVGPQIMTCVTEGNVKKGDVLGVARVAGIMGVKKTSELVPMCHPLPIQKCAIDYELDQEKNRIHVFCTVKTEGKTGVEMEALTGVQVTLLTIYDMCKAIDKHMVMSEIHLVEKTGGKSGDFRFGDET</sequence>
<comment type="catalytic activity">
    <reaction evidence="1 6">
        <text>(8S)-3',8-cyclo-7,8-dihydroguanosine 5'-triphosphate = cyclic pyranopterin phosphate + diphosphate</text>
        <dbReference type="Rhea" id="RHEA:49580"/>
        <dbReference type="ChEBI" id="CHEBI:33019"/>
        <dbReference type="ChEBI" id="CHEBI:59648"/>
        <dbReference type="ChEBI" id="CHEBI:131766"/>
        <dbReference type="EC" id="4.6.1.17"/>
    </reaction>
</comment>
<dbReference type="InterPro" id="IPR023045">
    <property type="entry name" value="MoaC"/>
</dbReference>
<comment type="function">
    <text evidence="6">Catalyzes the conversion of (8S)-3',8-cyclo-7,8-dihydroguanosine 5'-triphosphate to cyclic pyranopterin monophosphate (cPMP).</text>
</comment>
<dbReference type="PANTHER" id="PTHR22960:SF29">
    <property type="entry name" value="CYCLIC PYRANOPTERIN MONOPHOSPHATE SYNTHASE"/>
    <property type="match status" value="1"/>
</dbReference>
<dbReference type="NCBIfam" id="NF006870">
    <property type="entry name" value="PRK09364.1"/>
    <property type="match status" value="1"/>
</dbReference>
<evidence type="ECO:0000313" key="7">
    <source>
        <dbReference type="EMBL" id="RHE41313.1"/>
    </source>
</evidence>